<dbReference type="SUPFAM" id="SSF56219">
    <property type="entry name" value="DNase I-like"/>
    <property type="match status" value="1"/>
</dbReference>
<dbReference type="Gene3D" id="3.60.10.10">
    <property type="entry name" value="Endonuclease/exonuclease/phosphatase"/>
    <property type="match status" value="1"/>
</dbReference>
<dbReference type="NCBIfam" id="TIGR00195">
    <property type="entry name" value="exoDNase_III"/>
    <property type="match status" value="1"/>
</dbReference>
<protein>
    <submittedName>
        <fullName evidence="10">Exodeoxyribonuclease-3</fullName>
    </submittedName>
</protein>
<keyword evidence="6" id="KW-0464">Manganese</keyword>
<evidence type="ECO:0000313" key="10">
    <source>
        <dbReference type="EMBL" id="SNC73314.1"/>
    </source>
</evidence>
<proteinExistence type="inferred from homology"/>
<comment type="cofactor">
    <cofactor evidence="6">
        <name>Mg(2+)</name>
        <dbReference type="ChEBI" id="CHEBI:18420"/>
    </cofactor>
    <cofactor evidence="6">
        <name>Mn(2+)</name>
        <dbReference type="ChEBI" id="CHEBI:29035"/>
    </cofactor>
    <text evidence="6">Probably binds two magnesium or manganese ions per subunit.</text>
</comment>
<evidence type="ECO:0000256" key="4">
    <source>
        <dbReference type="ARBA" id="ARBA00022842"/>
    </source>
</evidence>
<keyword evidence="3" id="KW-0378">Hydrolase</keyword>
<feature type="binding site" evidence="6">
    <location>
        <position position="163"/>
    </location>
    <ligand>
        <name>Mg(2+)</name>
        <dbReference type="ChEBI" id="CHEBI:18420"/>
        <label>1</label>
    </ligand>
</feature>
<dbReference type="OrthoDB" id="9803914at2"/>
<reference evidence="10 11" key="1">
    <citation type="submission" date="2017-06" db="EMBL/GenBank/DDBJ databases">
        <authorList>
            <person name="Kim H.J."/>
            <person name="Triplett B.A."/>
        </authorList>
    </citation>
    <scope>NUCLEOTIDE SEQUENCE [LARGE SCALE GENOMIC DNA]</scope>
    <source>
        <strain evidence="10 11">DSM 22179</strain>
    </source>
</reference>
<dbReference type="GO" id="GO:0006281">
    <property type="term" value="P:DNA repair"/>
    <property type="evidence" value="ECO:0007669"/>
    <property type="project" value="InterPro"/>
</dbReference>
<sequence length="284" mass="31559">MRIATWNVNSLRARLDRVTDFLERHDVDVLAIQETKVKDEKFPRERFDELGYEIAFHGLNQWNGVAIASRVGLEDVTVAFPDQPGFGADEPVVEARALGATVGGQPRPDGSPTAPLRLWSLYVPNGREIDHPHMQYKLEWLERLAGHARQWAAEELPLALVGDFNVAPLDTDVWDMAAFEGATHVTEPERAAFNAFLEAGLVDVVRPFTETDTYTYWDYQQLRFPKRQGMRIDFVLASAGLAGQVTHAFVDREERKGKGASDHAPVVVDLTDPTGTGDPAEPGA</sequence>
<evidence type="ECO:0000256" key="7">
    <source>
        <dbReference type="PIRSR" id="PIRSR604808-3"/>
    </source>
</evidence>
<dbReference type="EMBL" id="FYEZ01000003">
    <property type="protein sequence ID" value="SNC73314.1"/>
    <property type="molecule type" value="Genomic_DNA"/>
</dbReference>
<evidence type="ECO:0000259" key="9">
    <source>
        <dbReference type="Pfam" id="PF03372"/>
    </source>
</evidence>
<dbReference type="GO" id="GO:0046872">
    <property type="term" value="F:metal ion binding"/>
    <property type="evidence" value="ECO:0007669"/>
    <property type="project" value="UniProtKB-KW"/>
</dbReference>
<keyword evidence="2 6" id="KW-0479">Metal-binding</keyword>
<feature type="region of interest" description="Disordered" evidence="8">
    <location>
        <begin position="254"/>
        <end position="284"/>
    </location>
</feature>
<evidence type="ECO:0000256" key="1">
    <source>
        <dbReference type="ARBA" id="ARBA00007092"/>
    </source>
</evidence>
<feature type="active site" description="Proton donor/acceptor" evidence="5">
    <location>
        <position position="163"/>
    </location>
</feature>
<dbReference type="InterPro" id="IPR004808">
    <property type="entry name" value="AP_endonuc_1"/>
</dbReference>
<feature type="domain" description="Endonuclease/exonuclease/phosphatase" evidence="9">
    <location>
        <begin position="4"/>
        <end position="263"/>
    </location>
</feature>
<dbReference type="NCBIfam" id="TIGR00633">
    <property type="entry name" value="xth"/>
    <property type="match status" value="1"/>
</dbReference>
<feature type="active site" evidence="5">
    <location>
        <position position="122"/>
    </location>
</feature>
<evidence type="ECO:0000256" key="3">
    <source>
        <dbReference type="ARBA" id="ARBA00022801"/>
    </source>
</evidence>
<dbReference type="GO" id="GO:0008311">
    <property type="term" value="F:double-stranded DNA 3'-5' DNA exonuclease activity"/>
    <property type="evidence" value="ECO:0007669"/>
    <property type="project" value="InterPro"/>
</dbReference>
<gene>
    <name evidence="10" type="ORF">SAMN05445756_1902</name>
</gene>
<dbReference type="InterPro" id="IPR005135">
    <property type="entry name" value="Endo/exonuclease/phosphatase"/>
</dbReference>
<dbReference type="PROSITE" id="PS51435">
    <property type="entry name" value="AP_NUCLEASE_F1_4"/>
    <property type="match status" value="1"/>
</dbReference>
<dbReference type="Proteomes" id="UP000198122">
    <property type="component" value="Unassembled WGS sequence"/>
</dbReference>
<dbReference type="PANTHER" id="PTHR43250">
    <property type="entry name" value="EXODEOXYRIBONUCLEASE III"/>
    <property type="match status" value="1"/>
</dbReference>
<feature type="binding site" evidence="6">
    <location>
        <position position="165"/>
    </location>
    <ligand>
        <name>Mg(2+)</name>
        <dbReference type="ChEBI" id="CHEBI:18420"/>
        <label>1</label>
    </ligand>
</feature>
<dbReference type="Pfam" id="PF03372">
    <property type="entry name" value="Exo_endo_phos"/>
    <property type="match status" value="1"/>
</dbReference>
<comment type="similarity">
    <text evidence="1">Belongs to the DNA repair enzymes AP/ExoA family.</text>
</comment>
<feature type="site" description="Interaction with DNA substrate" evidence="7">
    <location>
        <position position="263"/>
    </location>
</feature>
<evidence type="ECO:0000256" key="6">
    <source>
        <dbReference type="PIRSR" id="PIRSR604808-2"/>
    </source>
</evidence>
<keyword evidence="11" id="KW-1185">Reference proteome</keyword>
<name>A0A212U5F6_9MICO</name>
<feature type="active site" description="Proton acceptor" evidence="5">
    <location>
        <position position="263"/>
    </location>
</feature>
<dbReference type="CDD" id="cd09086">
    <property type="entry name" value="ExoIII-like_AP-endo"/>
    <property type="match status" value="1"/>
</dbReference>
<evidence type="ECO:0000256" key="8">
    <source>
        <dbReference type="SAM" id="MobiDB-lite"/>
    </source>
</evidence>
<evidence type="ECO:0000256" key="2">
    <source>
        <dbReference type="ARBA" id="ARBA00022723"/>
    </source>
</evidence>
<dbReference type="PANTHER" id="PTHR43250:SF2">
    <property type="entry name" value="EXODEOXYRIBONUCLEASE III"/>
    <property type="match status" value="1"/>
</dbReference>
<feature type="binding site" evidence="6">
    <location>
        <position position="263"/>
    </location>
    <ligand>
        <name>Mg(2+)</name>
        <dbReference type="ChEBI" id="CHEBI:18420"/>
        <label>1</label>
    </ligand>
</feature>
<dbReference type="InterPro" id="IPR037493">
    <property type="entry name" value="ExoIII-like"/>
</dbReference>
<keyword evidence="4 6" id="KW-0460">Magnesium</keyword>
<organism evidence="10 11">
    <name type="scientific">Kytococcus aerolatus</name>
    <dbReference type="NCBI Taxonomy" id="592308"/>
    <lineage>
        <taxon>Bacteria</taxon>
        <taxon>Bacillati</taxon>
        <taxon>Actinomycetota</taxon>
        <taxon>Actinomycetes</taxon>
        <taxon>Micrococcales</taxon>
        <taxon>Kytococcaceae</taxon>
        <taxon>Kytococcus</taxon>
    </lineage>
</organism>
<dbReference type="InterPro" id="IPR036691">
    <property type="entry name" value="Endo/exonu/phosph_ase_sf"/>
</dbReference>
<dbReference type="AlphaFoldDB" id="A0A212U5F6"/>
<feature type="site" description="Important for catalytic activity" evidence="7">
    <location>
        <position position="233"/>
    </location>
</feature>
<feature type="site" description="Transition state stabilizer" evidence="7">
    <location>
        <position position="165"/>
    </location>
</feature>
<dbReference type="RefSeq" id="WP_088819178.1">
    <property type="nucleotide sequence ID" value="NZ_FYEZ01000003.1"/>
</dbReference>
<accession>A0A212U5F6</accession>
<feature type="binding site" evidence="6">
    <location>
        <position position="34"/>
    </location>
    <ligand>
        <name>Mg(2+)</name>
        <dbReference type="ChEBI" id="CHEBI:18420"/>
        <label>1</label>
    </ligand>
</feature>
<feature type="binding site" evidence="6">
    <location>
        <position position="262"/>
    </location>
    <ligand>
        <name>Mg(2+)</name>
        <dbReference type="ChEBI" id="CHEBI:18420"/>
        <label>1</label>
    </ligand>
</feature>
<evidence type="ECO:0000256" key="5">
    <source>
        <dbReference type="PIRSR" id="PIRSR604808-1"/>
    </source>
</evidence>
<evidence type="ECO:0000313" key="11">
    <source>
        <dbReference type="Proteomes" id="UP000198122"/>
    </source>
</evidence>
<feature type="binding site" evidence="6">
    <location>
        <position position="7"/>
    </location>
    <ligand>
        <name>Mg(2+)</name>
        <dbReference type="ChEBI" id="CHEBI:18420"/>
        <label>1</label>
    </ligand>
</feature>